<accession>A0A1H4A6E9</accession>
<gene>
    <name evidence="1" type="ORF">SAMN05660909_01501</name>
</gene>
<proteinExistence type="predicted"/>
<dbReference type="STRING" id="408074.SAMN05660909_01501"/>
<evidence type="ECO:0000313" key="2">
    <source>
        <dbReference type="Proteomes" id="UP000199656"/>
    </source>
</evidence>
<dbReference type="PROSITE" id="PS51257">
    <property type="entry name" value="PROKAR_LIPOPROTEIN"/>
    <property type="match status" value="1"/>
</dbReference>
<organism evidence="1 2">
    <name type="scientific">Chitinophaga terrae</name>
    <name type="common">ex Kim and Jung 2007</name>
    <dbReference type="NCBI Taxonomy" id="408074"/>
    <lineage>
        <taxon>Bacteria</taxon>
        <taxon>Pseudomonadati</taxon>
        <taxon>Bacteroidota</taxon>
        <taxon>Chitinophagia</taxon>
        <taxon>Chitinophagales</taxon>
        <taxon>Chitinophagaceae</taxon>
        <taxon>Chitinophaga</taxon>
    </lineage>
</organism>
<sequence length="339" mass="38715">MKRLFPLLPALVLLFGCKQPNPHSVTPAFYYWKQSWDTTRATQAAIRQLPATKLYIKLFDLAPVPGQGPLPVAVLNTRAPLPENLEIVPVVFLMNEIWAKPDTALPSKVANLVADLCSNIPAARIREIQVDCDWTQTTKAAYFSFLEQIRRQPFFKNRQLSATVRLYQLKYADRAGIPPVDRGLLMCYNMGNMRQAGRHNSILDIATLQSYLGTHTISRYSLPLDVALPLFEWQILFRQGTVYEGIVRQVKLDDNSVFAETGDGLYTVKKDTLLEGYSLRTNDVIRREFVDIATLKQAARLLARQLPPENRTVIYYHLDSLILRNYPLNELQEIIRILN</sequence>
<evidence type="ECO:0000313" key="1">
    <source>
        <dbReference type="EMBL" id="SEA31555.1"/>
    </source>
</evidence>
<protein>
    <submittedName>
        <fullName evidence="1">Uncharacterized protein</fullName>
    </submittedName>
</protein>
<dbReference type="Proteomes" id="UP000199656">
    <property type="component" value="Unassembled WGS sequence"/>
</dbReference>
<name>A0A1H4A6E9_9BACT</name>
<dbReference type="EMBL" id="FNRL01000005">
    <property type="protein sequence ID" value="SEA31555.1"/>
    <property type="molecule type" value="Genomic_DNA"/>
</dbReference>
<dbReference type="AlphaFoldDB" id="A0A1H4A6E9"/>
<reference evidence="2" key="1">
    <citation type="submission" date="2016-10" db="EMBL/GenBank/DDBJ databases">
        <authorList>
            <person name="Varghese N."/>
            <person name="Submissions S."/>
        </authorList>
    </citation>
    <scope>NUCLEOTIDE SEQUENCE [LARGE SCALE GENOMIC DNA]</scope>
    <source>
        <strain evidence="2">DSM 23920</strain>
    </source>
</reference>
<dbReference type="OrthoDB" id="634553at2"/>
<dbReference type="RefSeq" id="WP_089760215.1">
    <property type="nucleotide sequence ID" value="NZ_BKAT01000013.1"/>
</dbReference>
<keyword evidence="2" id="KW-1185">Reference proteome</keyword>